<evidence type="ECO:0000256" key="1">
    <source>
        <dbReference type="SAM" id="MobiDB-lite"/>
    </source>
</evidence>
<feature type="domain" description="CAAX prenyl protease 2/Lysostaphin resistance protein A-like" evidence="3">
    <location>
        <begin position="144"/>
        <end position="241"/>
    </location>
</feature>
<dbReference type="GO" id="GO:0006508">
    <property type="term" value="P:proteolysis"/>
    <property type="evidence" value="ECO:0007669"/>
    <property type="project" value="UniProtKB-KW"/>
</dbReference>
<dbReference type="InterPro" id="IPR003675">
    <property type="entry name" value="Rce1/LyrA-like_dom"/>
</dbReference>
<dbReference type="AlphaFoldDB" id="A0A5C6E1X4"/>
<evidence type="ECO:0000259" key="3">
    <source>
        <dbReference type="Pfam" id="PF02517"/>
    </source>
</evidence>
<evidence type="ECO:0000313" key="4">
    <source>
        <dbReference type="EMBL" id="TWU41386.1"/>
    </source>
</evidence>
<dbReference type="GO" id="GO:0080120">
    <property type="term" value="P:CAAX-box protein maturation"/>
    <property type="evidence" value="ECO:0007669"/>
    <property type="project" value="UniProtKB-ARBA"/>
</dbReference>
<name>A0A5C6E1X4_9BACT</name>
<dbReference type="GO" id="GO:0004175">
    <property type="term" value="F:endopeptidase activity"/>
    <property type="evidence" value="ECO:0007669"/>
    <property type="project" value="UniProtKB-ARBA"/>
</dbReference>
<dbReference type="Proteomes" id="UP000315471">
    <property type="component" value="Unassembled WGS sequence"/>
</dbReference>
<accession>A0A5C6E1X4</accession>
<feature type="transmembrane region" description="Helical" evidence="2">
    <location>
        <begin position="64"/>
        <end position="83"/>
    </location>
</feature>
<keyword evidence="4" id="KW-0378">Hydrolase</keyword>
<keyword evidence="4" id="KW-0645">Protease</keyword>
<keyword evidence="2" id="KW-1133">Transmembrane helix</keyword>
<proteinExistence type="predicted"/>
<keyword evidence="2" id="KW-0472">Membrane</keyword>
<evidence type="ECO:0000313" key="5">
    <source>
        <dbReference type="Proteomes" id="UP000315471"/>
    </source>
</evidence>
<evidence type="ECO:0000256" key="2">
    <source>
        <dbReference type="SAM" id="Phobius"/>
    </source>
</evidence>
<feature type="compositionally biased region" description="Polar residues" evidence="1">
    <location>
        <begin position="1"/>
        <end position="20"/>
    </location>
</feature>
<keyword evidence="5" id="KW-1185">Reference proteome</keyword>
<feature type="transmembrane region" description="Helical" evidence="2">
    <location>
        <begin position="95"/>
        <end position="119"/>
    </location>
</feature>
<feature type="transmembrane region" description="Helical" evidence="2">
    <location>
        <begin position="231"/>
        <end position="250"/>
    </location>
</feature>
<gene>
    <name evidence="4" type="ORF">Q31b_28300</name>
</gene>
<organism evidence="4 5">
    <name type="scientific">Novipirellula aureliae</name>
    <dbReference type="NCBI Taxonomy" id="2527966"/>
    <lineage>
        <taxon>Bacteria</taxon>
        <taxon>Pseudomonadati</taxon>
        <taxon>Planctomycetota</taxon>
        <taxon>Planctomycetia</taxon>
        <taxon>Pirellulales</taxon>
        <taxon>Pirellulaceae</taxon>
        <taxon>Novipirellula</taxon>
    </lineage>
</organism>
<dbReference type="RefSeq" id="WP_146600214.1">
    <property type="nucleotide sequence ID" value="NZ_SJPY01000004.1"/>
</dbReference>
<dbReference type="EMBL" id="SJPY01000004">
    <property type="protein sequence ID" value="TWU41386.1"/>
    <property type="molecule type" value="Genomic_DNA"/>
</dbReference>
<keyword evidence="2" id="KW-0812">Transmembrane</keyword>
<dbReference type="OrthoDB" id="9787923at2"/>
<reference evidence="4 5" key="1">
    <citation type="submission" date="2019-02" db="EMBL/GenBank/DDBJ databases">
        <title>Deep-cultivation of Planctomycetes and their phenomic and genomic characterization uncovers novel biology.</title>
        <authorList>
            <person name="Wiegand S."/>
            <person name="Jogler M."/>
            <person name="Boedeker C."/>
            <person name="Pinto D."/>
            <person name="Vollmers J."/>
            <person name="Rivas-Marin E."/>
            <person name="Kohn T."/>
            <person name="Peeters S.H."/>
            <person name="Heuer A."/>
            <person name="Rast P."/>
            <person name="Oberbeckmann S."/>
            <person name="Bunk B."/>
            <person name="Jeske O."/>
            <person name="Meyerdierks A."/>
            <person name="Storesund J.E."/>
            <person name="Kallscheuer N."/>
            <person name="Luecker S."/>
            <person name="Lage O.M."/>
            <person name="Pohl T."/>
            <person name="Merkel B.J."/>
            <person name="Hornburger P."/>
            <person name="Mueller R.-W."/>
            <person name="Bruemmer F."/>
            <person name="Labrenz M."/>
            <person name="Spormann A.M."/>
            <person name="Op Den Camp H."/>
            <person name="Overmann J."/>
            <person name="Amann R."/>
            <person name="Jetten M.S.M."/>
            <person name="Mascher T."/>
            <person name="Medema M.H."/>
            <person name="Devos D.P."/>
            <person name="Kaster A.-K."/>
            <person name="Ovreas L."/>
            <person name="Rohde M."/>
            <person name="Galperin M.Y."/>
            <person name="Jogler C."/>
        </authorList>
    </citation>
    <scope>NUCLEOTIDE SEQUENCE [LARGE SCALE GENOMIC DNA]</scope>
    <source>
        <strain evidence="4 5">Q31b</strain>
    </source>
</reference>
<dbReference type="Pfam" id="PF02517">
    <property type="entry name" value="Rce1-like"/>
    <property type="match status" value="1"/>
</dbReference>
<comment type="caution">
    <text evidence="4">The sequence shown here is derived from an EMBL/GenBank/DDBJ whole genome shotgun (WGS) entry which is preliminary data.</text>
</comment>
<feature type="region of interest" description="Disordered" evidence="1">
    <location>
        <begin position="1"/>
        <end position="25"/>
    </location>
</feature>
<protein>
    <submittedName>
        <fullName evidence="4">CAAX amino terminal protease self-immunity</fullName>
    </submittedName>
</protein>
<sequence>MTHYDSYQANELQSSPNPATNPIKENPTDTGSGYWPYLLPMFSFLILSEVSARISDASSHSLGLAMLCARVFVPLSILVYFRWKGSYPELRVSLSAMTIVDIAIGVLLAAMWMVPYLLFPNLRPGTDGAFNPEMAGKALVPLVLTLRMLGYAITTPWMEELFMRSFLPRYVEEYESGDDFRSVPIAKFTWKSFAVVVLVFLATHLPWEWWVMLPWAVLTMLWFYYRKDLFALIVVHAATNAAILIAAICLSERMSLWYFV</sequence>